<dbReference type="Proteomes" id="UP000655588">
    <property type="component" value="Unassembled WGS sequence"/>
</dbReference>
<protein>
    <submittedName>
        <fullName evidence="2">Uncharacterized protein</fullName>
    </submittedName>
</protein>
<evidence type="ECO:0000313" key="3">
    <source>
        <dbReference type="Proteomes" id="UP000655588"/>
    </source>
</evidence>
<sequence length="165" mass="17847">MVPLPPIPTPPPNLTELSEEELRAMEGNLRQAVEARIQTLQRVQLLLDAASAMMNQYQTAAATANIPVPTAINNANVTTDVPSVRKQGTSKIASPGVNGEQPQVKAEMNVPIENSSIDNVNTLSGTNGTDVTPESSIRNDVESSSEQEMLRRRRLQKFSAQLTAE</sequence>
<dbReference type="EMBL" id="WNWW01000003">
    <property type="protein sequence ID" value="KAF3430822.1"/>
    <property type="molecule type" value="Genomic_DNA"/>
</dbReference>
<keyword evidence="3" id="KW-1185">Reference proteome</keyword>
<evidence type="ECO:0000313" key="2">
    <source>
        <dbReference type="EMBL" id="KAF3430822.1"/>
    </source>
</evidence>
<organism evidence="2 3">
    <name type="scientific">Frieseomelitta varia</name>
    <dbReference type="NCBI Taxonomy" id="561572"/>
    <lineage>
        <taxon>Eukaryota</taxon>
        <taxon>Metazoa</taxon>
        <taxon>Ecdysozoa</taxon>
        <taxon>Arthropoda</taxon>
        <taxon>Hexapoda</taxon>
        <taxon>Insecta</taxon>
        <taxon>Pterygota</taxon>
        <taxon>Neoptera</taxon>
        <taxon>Endopterygota</taxon>
        <taxon>Hymenoptera</taxon>
        <taxon>Apocrita</taxon>
        <taxon>Aculeata</taxon>
        <taxon>Apoidea</taxon>
        <taxon>Anthophila</taxon>
        <taxon>Apidae</taxon>
        <taxon>Frieseomelitta</taxon>
    </lineage>
</organism>
<feature type="region of interest" description="Disordered" evidence="1">
    <location>
        <begin position="116"/>
        <end position="152"/>
    </location>
</feature>
<evidence type="ECO:0000256" key="1">
    <source>
        <dbReference type="SAM" id="MobiDB-lite"/>
    </source>
</evidence>
<feature type="compositionally biased region" description="Polar residues" evidence="1">
    <location>
        <begin position="116"/>
        <end position="147"/>
    </location>
</feature>
<reference evidence="2" key="1">
    <citation type="submission" date="2019-11" db="EMBL/GenBank/DDBJ databases">
        <title>The nuclear and mitochondrial genomes of Frieseomelitta varia - a highly eusocial stingless bee (Meliponini) with a permanently sterile worker caste.</title>
        <authorList>
            <person name="Freitas F.C.P."/>
            <person name="Lourenco A.P."/>
            <person name="Nunes F.M.F."/>
            <person name="Paschoal A.R."/>
            <person name="Abreu F.C.P."/>
            <person name="Barbin F.O."/>
            <person name="Bataglia L."/>
            <person name="Cardoso-Junior C.A.M."/>
            <person name="Cervoni M.S."/>
            <person name="Silva S.R."/>
            <person name="Dalarmi F."/>
            <person name="Del Lama M.A."/>
            <person name="Depintor T.S."/>
            <person name="Ferreira K.M."/>
            <person name="Goria P.S."/>
            <person name="Jaskot M.C."/>
            <person name="Lago D.C."/>
            <person name="Luna-Lucena D."/>
            <person name="Moda L.M."/>
            <person name="Nascimento L."/>
            <person name="Pedrino M."/>
            <person name="Rabico F.O."/>
            <person name="Sanches F.C."/>
            <person name="Santos D.E."/>
            <person name="Santos C.G."/>
            <person name="Vieira J."/>
            <person name="Lopes T.F."/>
            <person name="Barchuk A.R."/>
            <person name="Hartfelder K."/>
            <person name="Simoes Z.L.P."/>
            <person name="Bitondi M.M.G."/>
            <person name="Pinheiro D.G."/>
        </authorList>
    </citation>
    <scope>NUCLEOTIDE SEQUENCE</scope>
    <source>
        <strain evidence="2">USP_RPSP 00005682</strain>
        <tissue evidence="2">Whole individual</tissue>
    </source>
</reference>
<gene>
    <name evidence="2" type="ORF">E2986_11544</name>
</gene>
<accession>A0A833SM49</accession>
<name>A0A833SM49_9HYME</name>
<comment type="caution">
    <text evidence="2">The sequence shown here is derived from an EMBL/GenBank/DDBJ whole genome shotgun (WGS) entry which is preliminary data.</text>
</comment>
<proteinExistence type="predicted"/>
<dbReference type="AlphaFoldDB" id="A0A833SM49"/>